<sequence>MKRNRSRLALLCAAAMLVAAGPAVAAPDEGMRLYEVHAPLGAEQALFAGGFDVMEHRDGDSLYVLGDAGTEAALKRAGFSPTGEQVLPEPAGGVSATADTFYGGYRTVDAHYRHLDQVASEHPGLATVVDYGDSWLKTQNRGGHDLKAICITRKNQGDCALTPTAPKPRFFVMGQLHSRELTTGEMAWRWIDHLVGGTDPQVSAMLDTTEFWVVPIANPDGVDKVVSGGDSPVSHRKNGNDTNHQGTSCGTVSQSHWGVDLNRNTSSNWGTLNASDRQCDQTYHGTEPDSEPETRALQSLWRSLYPDRRAAEPGAPAPGDTSGIVLSLHSYGNYVLFPWTGGDIDRRSGNDAPLRDLAQDLAEMAGTGWQYGQSGQVLYSASGTTDDWVYDELGVASFVWEMGSGPEETCGGFFPAYSCQADFFWPKALPMLTHTARNAAAPYAPVPAPTTECTVRDDTDVPIITRTPPVVREITVSGCEGSPRTNARLEAQFKNLPSSIMSLDLVAPDGTTYKLQANRTSTGPTPFSSIEVDLSRESRNGKWQLRIHEVIWFGTGDLDWWRLTL</sequence>
<protein>
    <submittedName>
        <fullName evidence="12">Proprotein convertase P-domain-containing protein</fullName>
    </submittedName>
</protein>
<evidence type="ECO:0000256" key="6">
    <source>
        <dbReference type="ARBA" id="ARBA00023049"/>
    </source>
</evidence>
<feature type="compositionally biased region" description="Polar residues" evidence="8">
    <location>
        <begin position="240"/>
        <end position="255"/>
    </location>
</feature>
<evidence type="ECO:0000313" key="12">
    <source>
        <dbReference type="EMBL" id="SDG04365.1"/>
    </source>
</evidence>
<dbReference type="PANTHER" id="PTHR11705:SF143">
    <property type="entry name" value="SLL0236 PROTEIN"/>
    <property type="match status" value="1"/>
</dbReference>
<keyword evidence="5" id="KW-0862">Zinc</keyword>
<evidence type="ECO:0000256" key="7">
    <source>
        <dbReference type="PROSITE-ProRule" id="PRU01379"/>
    </source>
</evidence>
<comment type="similarity">
    <text evidence="2 7">Belongs to the peptidase M14 family.</text>
</comment>
<dbReference type="RefSeq" id="WP_090048727.1">
    <property type="nucleotide sequence ID" value="NZ_FNCC01000005.1"/>
</dbReference>
<dbReference type="InterPro" id="IPR002884">
    <property type="entry name" value="P_dom"/>
</dbReference>
<dbReference type="Gene3D" id="2.60.120.260">
    <property type="entry name" value="Galactose-binding domain-like"/>
    <property type="match status" value="1"/>
</dbReference>
<dbReference type="Pfam" id="PF00246">
    <property type="entry name" value="Peptidase_M14"/>
    <property type="match status" value="1"/>
</dbReference>
<dbReference type="Pfam" id="PF01483">
    <property type="entry name" value="P_proprotein"/>
    <property type="match status" value="1"/>
</dbReference>
<feature type="domain" description="Peptidase M14" evidence="11">
    <location>
        <begin position="104"/>
        <end position="424"/>
    </location>
</feature>
<accession>A0A1G7R0T7</accession>
<dbReference type="Gene3D" id="3.40.630.10">
    <property type="entry name" value="Zn peptidases"/>
    <property type="match status" value="1"/>
</dbReference>
<dbReference type="GO" id="GO:0006508">
    <property type="term" value="P:proteolysis"/>
    <property type="evidence" value="ECO:0007669"/>
    <property type="project" value="UniProtKB-KW"/>
</dbReference>
<evidence type="ECO:0000256" key="9">
    <source>
        <dbReference type="SAM" id="SignalP"/>
    </source>
</evidence>
<dbReference type="SUPFAM" id="SSF53187">
    <property type="entry name" value="Zn-dependent exopeptidases"/>
    <property type="match status" value="1"/>
</dbReference>
<dbReference type="GO" id="GO:0008270">
    <property type="term" value="F:zinc ion binding"/>
    <property type="evidence" value="ECO:0007669"/>
    <property type="project" value="InterPro"/>
</dbReference>
<gene>
    <name evidence="12" type="ORF">SAMN05216553_10543</name>
</gene>
<evidence type="ECO:0000256" key="8">
    <source>
        <dbReference type="SAM" id="MobiDB-lite"/>
    </source>
</evidence>
<dbReference type="STRING" id="200378.SAMN05216553_10543"/>
<keyword evidence="6" id="KW-0482">Metalloprotease</keyword>
<keyword evidence="9" id="KW-0732">Signal</keyword>
<dbReference type="Proteomes" id="UP000199623">
    <property type="component" value="Unassembled WGS sequence"/>
</dbReference>
<feature type="active site" description="Proton donor/acceptor" evidence="7">
    <location>
        <position position="401"/>
    </location>
</feature>
<feature type="signal peptide" evidence="9">
    <location>
        <begin position="1"/>
        <end position="25"/>
    </location>
</feature>
<evidence type="ECO:0000256" key="3">
    <source>
        <dbReference type="ARBA" id="ARBA00022670"/>
    </source>
</evidence>
<dbReference type="PANTHER" id="PTHR11705">
    <property type="entry name" value="PROTEASE FAMILY M14 CARBOXYPEPTIDASE A,B"/>
    <property type="match status" value="1"/>
</dbReference>
<keyword evidence="3" id="KW-0645">Protease</keyword>
<dbReference type="SMART" id="SM00631">
    <property type="entry name" value="Zn_pept"/>
    <property type="match status" value="1"/>
</dbReference>
<dbReference type="OrthoDB" id="5240362at2"/>
<evidence type="ECO:0000259" key="11">
    <source>
        <dbReference type="PROSITE" id="PS52035"/>
    </source>
</evidence>
<evidence type="ECO:0000313" key="13">
    <source>
        <dbReference type="Proteomes" id="UP000199623"/>
    </source>
</evidence>
<dbReference type="GO" id="GO:0004252">
    <property type="term" value="F:serine-type endopeptidase activity"/>
    <property type="evidence" value="ECO:0007669"/>
    <property type="project" value="InterPro"/>
</dbReference>
<dbReference type="GO" id="GO:0005615">
    <property type="term" value="C:extracellular space"/>
    <property type="evidence" value="ECO:0007669"/>
    <property type="project" value="TreeGrafter"/>
</dbReference>
<evidence type="ECO:0000256" key="1">
    <source>
        <dbReference type="ARBA" id="ARBA00001947"/>
    </source>
</evidence>
<dbReference type="PROSITE" id="PS51829">
    <property type="entry name" value="P_HOMO_B"/>
    <property type="match status" value="1"/>
</dbReference>
<keyword evidence="4" id="KW-0378">Hydrolase</keyword>
<evidence type="ECO:0000256" key="2">
    <source>
        <dbReference type="ARBA" id="ARBA00005988"/>
    </source>
</evidence>
<name>A0A1G7R0T7_9PSEU</name>
<dbReference type="InterPro" id="IPR000834">
    <property type="entry name" value="Peptidase_M14"/>
</dbReference>
<keyword evidence="13" id="KW-1185">Reference proteome</keyword>
<evidence type="ECO:0000256" key="5">
    <source>
        <dbReference type="ARBA" id="ARBA00022833"/>
    </source>
</evidence>
<dbReference type="PROSITE" id="PS52035">
    <property type="entry name" value="PEPTIDASE_M14"/>
    <property type="match status" value="1"/>
</dbReference>
<dbReference type="AlphaFoldDB" id="A0A1G7R0T7"/>
<dbReference type="EMBL" id="FNCC01000005">
    <property type="protein sequence ID" value="SDG04365.1"/>
    <property type="molecule type" value="Genomic_DNA"/>
</dbReference>
<dbReference type="GO" id="GO:0004181">
    <property type="term" value="F:metallocarboxypeptidase activity"/>
    <property type="evidence" value="ECO:0007669"/>
    <property type="project" value="InterPro"/>
</dbReference>
<organism evidence="12 13">
    <name type="scientific">Lentzea fradiae</name>
    <dbReference type="NCBI Taxonomy" id="200378"/>
    <lineage>
        <taxon>Bacteria</taxon>
        <taxon>Bacillati</taxon>
        <taxon>Actinomycetota</taxon>
        <taxon>Actinomycetes</taxon>
        <taxon>Pseudonocardiales</taxon>
        <taxon>Pseudonocardiaceae</taxon>
        <taxon>Lentzea</taxon>
    </lineage>
</organism>
<evidence type="ECO:0000259" key="10">
    <source>
        <dbReference type="PROSITE" id="PS51829"/>
    </source>
</evidence>
<proteinExistence type="inferred from homology"/>
<evidence type="ECO:0000256" key="4">
    <source>
        <dbReference type="ARBA" id="ARBA00022801"/>
    </source>
</evidence>
<comment type="cofactor">
    <cofactor evidence="1">
        <name>Zn(2+)</name>
        <dbReference type="ChEBI" id="CHEBI:29105"/>
    </cofactor>
</comment>
<dbReference type="InterPro" id="IPR008979">
    <property type="entry name" value="Galactose-bd-like_sf"/>
</dbReference>
<dbReference type="SUPFAM" id="SSF49785">
    <property type="entry name" value="Galactose-binding domain-like"/>
    <property type="match status" value="1"/>
</dbReference>
<feature type="domain" description="P/Homo B" evidence="10">
    <location>
        <begin position="445"/>
        <end position="565"/>
    </location>
</feature>
<reference evidence="13" key="1">
    <citation type="submission" date="2016-10" db="EMBL/GenBank/DDBJ databases">
        <authorList>
            <person name="Varghese N."/>
            <person name="Submissions S."/>
        </authorList>
    </citation>
    <scope>NUCLEOTIDE SEQUENCE [LARGE SCALE GENOMIC DNA]</scope>
    <source>
        <strain evidence="13">CGMCC 4.3506</strain>
    </source>
</reference>
<feature type="region of interest" description="Disordered" evidence="8">
    <location>
        <begin position="235"/>
        <end position="255"/>
    </location>
</feature>
<feature type="chain" id="PRO_5011478025" evidence="9">
    <location>
        <begin position="26"/>
        <end position="565"/>
    </location>
</feature>